<keyword evidence="5" id="KW-1185">Reference proteome</keyword>
<sequence>MKKQIFKQSKLSQNLSRFIKKEEGVYSILMAGMGATLLAIIAFAVDGSGVILDQARLSDSLEQASLAVTSENNTYRKDKYQINDPTGKHDSFSQNLRNQRDKELVESYVKAYMPNIKSWTPNDISCKQNLQGANNETIQCRVSGTVVREALLPLTFSNSANSSSSDFSISTGAVAEKSKSAPPLDVMIVADFSGSMSYRLDNPNLLGYASNSKSAILKSVLYDLTDNYLFKEDDSLNRIGFTAFSFGAKVPNGLDESSIDIKTKAILRSAGIQLDKMEDNCVLPYLFETERAFIELDNGQKVEKNVVEFLTDSTPTSRRWETLSGFSPQVSVKKTIKQVESFDGSAKHYSVIFKVQRIPSGNSSYARCVGYNNQKGKNVPGAAYWFDRSKKESFKDFLREIEPEGATLVTSGLLVGTNLMSDKKHHLDPKKVGNTQRIIVILSDGKDQSMVDSSYHQAPPHRKPLEKKFRDLTEEFIEGGLCDVVRARMDGLQSTDYRTYESKLAFIAFGYDPDERNDKAWRKCVGDKNYFIAKTEEDLLDSFKKAFTTEEVGHSLNP</sequence>
<evidence type="ECO:0000313" key="3">
    <source>
        <dbReference type="EMBL" id="QIM63960.1"/>
    </source>
</evidence>
<organism evidence="3 6">
    <name type="scientific">Frederiksenia canicola</name>
    <dbReference type="NCBI Taxonomy" id="123824"/>
    <lineage>
        <taxon>Bacteria</taxon>
        <taxon>Pseudomonadati</taxon>
        <taxon>Pseudomonadota</taxon>
        <taxon>Gammaproteobacteria</taxon>
        <taxon>Pasteurellales</taxon>
        <taxon>Pasteurellaceae</taxon>
        <taxon>Frederiksenia</taxon>
    </lineage>
</organism>
<accession>A0AAE7C171</accession>
<evidence type="ECO:0000313" key="6">
    <source>
        <dbReference type="Proteomes" id="UP000502287"/>
    </source>
</evidence>
<dbReference type="InterPro" id="IPR028087">
    <property type="entry name" value="Tad_N"/>
</dbReference>
<keyword evidence="1" id="KW-1133">Transmembrane helix</keyword>
<evidence type="ECO:0000256" key="1">
    <source>
        <dbReference type="SAM" id="Phobius"/>
    </source>
</evidence>
<dbReference type="SUPFAM" id="SSF53300">
    <property type="entry name" value="vWA-like"/>
    <property type="match status" value="1"/>
</dbReference>
<keyword evidence="1" id="KW-0812">Transmembrane</keyword>
<feature type="transmembrane region" description="Helical" evidence="1">
    <location>
        <begin position="25"/>
        <end position="45"/>
    </location>
</feature>
<dbReference type="EMBL" id="CP015029">
    <property type="protein sequence ID" value="QIM63960.1"/>
    <property type="molecule type" value="Genomic_DNA"/>
</dbReference>
<dbReference type="Proteomes" id="UP000276901">
    <property type="component" value="Unassembled WGS sequence"/>
</dbReference>
<dbReference type="Gene3D" id="3.40.50.410">
    <property type="entry name" value="von Willebrand factor, type A domain"/>
    <property type="match status" value="2"/>
</dbReference>
<evidence type="ECO:0000313" key="4">
    <source>
        <dbReference type="EMBL" id="RPE95718.1"/>
    </source>
</evidence>
<dbReference type="KEGG" id="fcl:A4G17_00105"/>
<feature type="domain" description="Putative Flp pilus-assembly TadG-like N-terminal" evidence="2">
    <location>
        <begin position="24"/>
        <end position="68"/>
    </location>
</feature>
<gene>
    <name evidence="3" type="ORF">A4G17_00105</name>
    <name evidence="4" type="ORF">EDC49_0092</name>
</gene>
<dbReference type="AlphaFoldDB" id="A0AAE7C171"/>
<dbReference type="InterPro" id="IPR036465">
    <property type="entry name" value="vWFA_dom_sf"/>
</dbReference>
<reference evidence="4 5" key="2">
    <citation type="submission" date="2018-11" db="EMBL/GenBank/DDBJ databases">
        <title>Genomic Encyclopedia of Type Strains, Phase IV (KMG-IV): sequencing the most valuable type-strain genomes for metagenomic binning, comparative biology and taxonomic classification.</title>
        <authorList>
            <person name="Goeker M."/>
        </authorList>
    </citation>
    <scope>NUCLEOTIDE SEQUENCE [LARGE SCALE GENOMIC DNA]</scope>
    <source>
        <strain evidence="4 5">DSM 25797</strain>
    </source>
</reference>
<name>A0AAE7C171_9PAST</name>
<protein>
    <submittedName>
        <fullName evidence="4">Tight adherence protein G</fullName>
    </submittedName>
</protein>
<dbReference type="RefSeq" id="WP_123955656.1">
    <property type="nucleotide sequence ID" value="NZ_CP015029.1"/>
</dbReference>
<dbReference type="Proteomes" id="UP000502287">
    <property type="component" value="Chromosome"/>
</dbReference>
<proteinExistence type="predicted"/>
<dbReference type="EMBL" id="RKQT01000001">
    <property type="protein sequence ID" value="RPE95718.1"/>
    <property type="molecule type" value="Genomic_DNA"/>
</dbReference>
<evidence type="ECO:0000313" key="5">
    <source>
        <dbReference type="Proteomes" id="UP000276901"/>
    </source>
</evidence>
<keyword evidence="1" id="KW-0472">Membrane</keyword>
<reference evidence="3 6" key="1">
    <citation type="submission" date="2016-03" db="EMBL/GenBank/DDBJ databases">
        <authorList>
            <person name="Hansen M.J."/>
            <person name="Bojesen A.M."/>
            <person name="Planet P."/>
        </authorList>
    </citation>
    <scope>NUCLEOTIDE SEQUENCE [LARGE SCALE GENOMIC DNA]</scope>
    <source>
        <strain evidence="3 6">HPA 21</strain>
    </source>
</reference>
<dbReference type="Pfam" id="PF13400">
    <property type="entry name" value="Tad"/>
    <property type="match status" value="1"/>
</dbReference>
<evidence type="ECO:0000259" key="2">
    <source>
        <dbReference type="Pfam" id="PF13400"/>
    </source>
</evidence>